<gene>
    <name evidence="1" type="ORF">JK636_18690</name>
</gene>
<comment type="caution">
    <text evidence="1">The sequence shown here is derived from an EMBL/GenBank/DDBJ whole genome shotgun (WGS) entry which is preliminary data.</text>
</comment>
<keyword evidence="2" id="KW-1185">Reference proteome</keyword>
<accession>A0ABS1TER8</accession>
<protein>
    <submittedName>
        <fullName evidence="1">Uncharacterized protein</fullName>
    </submittedName>
</protein>
<reference evidence="1 2" key="1">
    <citation type="submission" date="2021-01" db="EMBL/GenBank/DDBJ databases">
        <title>Genome public.</title>
        <authorList>
            <person name="Liu C."/>
            <person name="Sun Q."/>
        </authorList>
    </citation>
    <scope>NUCLEOTIDE SEQUENCE [LARGE SCALE GENOMIC DNA]</scope>
    <source>
        <strain evidence="1 2">YIM B02515</strain>
    </source>
</reference>
<sequence length="100" mass="11895">MEISNEFKMNFENILKDFGYILVSKDDEKKTFDIKFTEEKKFEKCKSVDFDLSRYEFNLNDIFTVKIDEVGFDGHGNLYICLDQLDGGCWDVLEYTELYL</sequence>
<proteinExistence type="predicted"/>
<evidence type="ECO:0000313" key="2">
    <source>
        <dbReference type="Proteomes" id="UP000632377"/>
    </source>
</evidence>
<evidence type="ECO:0000313" key="1">
    <source>
        <dbReference type="EMBL" id="MBL4937736.1"/>
    </source>
</evidence>
<name>A0ABS1TER8_9CLOT</name>
<organism evidence="1 2">
    <name type="scientific">Clostridium rhizosphaerae</name>
    <dbReference type="NCBI Taxonomy" id="2803861"/>
    <lineage>
        <taxon>Bacteria</taxon>
        <taxon>Bacillati</taxon>
        <taxon>Bacillota</taxon>
        <taxon>Clostridia</taxon>
        <taxon>Eubacteriales</taxon>
        <taxon>Clostridiaceae</taxon>
        <taxon>Clostridium</taxon>
    </lineage>
</organism>
<dbReference type="Proteomes" id="UP000632377">
    <property type="component" value="Unassembled WGS sequence"/>
</dbReference>
<dbReference type="RefSeq" id="WP_202750485.1">
    <property type="nucleotide sequence ID" value="NZ_JAESWC010000017.1"/>
</dbReference>
<dbReference type="EMBL" id="JAESWC010000017">
    <property type="protein sequence ID" value="MBL4937736.1"/>
    <property type="molecule type" value="Genomic_DNA"/>
</dbReference>